<reference evidence="3 4" key="1">
    <citation type="submission" date="2011-10" db="EMBL/GenBank/DDBJ databases">
        <title>The Improved High-Quality Draft genome of Methanoplanus limicola DSM 2279.</title>
        <authorList>
            <consortium name="US DOE Joint Genome Institute (JGI-PGF)"/>
            <person name="Lucas S."/>
            <person name="Copeland A."/>
            <person name="Lapidus A."/>
            <person name="Glavina del Rio T."/>
            <person name="Dalin E."/>
            <person name="Tice H."/>
            <person name="Bruce D."/>
            <person name="Goodwin L."/>
            <person name="Pitluck S."/>
            <person name="Peters L."/>
            <person name="Mikhailova N."/>
            <person name="Lu M."/>
            <person name="Kyrpides N."/>
            <person name="Mavromatis K."/>
            <person name="Ivanova N."/>
            <person name="Markowitz V."/>
            <person name="Cheng J.-F."/>
            <person name="Hugenholtz P."/>
            <person name="Woyke T."/>
            <person name="Wu D."/>
            <person name="Wirth R."/>
            <person name="Brambilla E.-M."/>
            <person name="Klenk H.-P."/>
            <person name="Eisen J.A."/>
        </authorList>
    </citation>
    <scope>NUCLEOTIDE SEQUENCE [LARGE SCALE GENOMIC DNA]</scope>
    <source>
        <strain evidence="3 4">DSM 2279</strain>
    </source>
</reference>
<name>H1Z1X8_9EURY</name>
<feature type="domain" description="Methyltransferase type 11" evidence="2">
    <location>
        <begin position="81"/>
        <end position="128"/>
    </location>
</feature>
<evidence type="ECO:0000256" key="1">
    <source>
        <dbReference type="SAM" id="Phobius"/>
    </source>
</evidence>
<evidence type="ECO:0000313" key="3">
    <source>
        <dbReference type="EMBL" id="EHQ35445.1"/>
    </source>
</evidence>
<dbReference type="AlphaFoldDB" id="H1Z1X8"/>
<dbReference type="InterPro" id="IPR029063">
    <property type="entry name" value="SAM-dependent_MTases_sf"/>
</dbReference>
<keyword evidence="3" id="KW-0489">Methyltransferase</keyword>
<evidence type="ECO:0000259" key="2">
    <source>
        <dbReference type="Pfam" id="PF08241"/>
    </source>
</evidence>
<dbReference type="GO" id="GO:0032259">
    <property type="term" value="P:methylation"/>
    <property type="evidence" value="ECO:0007669"/>
    <property type="project" value="UniProtKB-KW"/>
</dbReference>
<dbReference type="HOGENOM" id="CLU_1173384_0_0_2"/>
<protein>
    <submittedName>
        <fullName evidence="3">Methyltransferase type 11</fullName>
    </submittedName>
</protein>
<dbReference type="Pfam" id="PF08241">
    <property type="entry name" value="Methyltransf_11"/>
    <property type="match status" value="1"/>
</dbReference>
<dbReference type="EMBL" id="CM001436">
    <property type="protein sequence ID" value="EHQ35445.1"/>
    <property type="molecule type" value="Genomic_DNA"/>
</dbReference>
<keyword evidence="3" id="KW-0808">Transferase</keyword>
<organism evidence="3 4">
    <name type="scientific">Methanoplanus limicola DSM 2279</name>
    <dbReference type="NCBI Taxonomy" id="937775"/>
    <lineage>
        <taxon>Archaea</taxon>
        <taxon>Methanobacteriati</taxon>
        <taxon>Methanobacteriota</taxon>
        <taxon>Stenosarchaea group</taxon>
        <taxon>Methanomicrobia</taxon>
        <taxon>Methanomicrobiales</taxon>
        <taxon>Methanomicrobiaceae</taxon>
        <taxon>Methanoplanus</taxon>
    </lineage>
</organism>
<keyword evidence="1" id="KW-1133">Transmembrane helix</keyword>
<keyword evidence="1" id="KW-0472">Membrane</keyword>
<dbReference type="InParanoid" id="H1Z1X8"/>
<gene>
    <name evidence="3" type="ORF">Metlim_1336</name>
</gene>
<dbReference type="Gene3D" id="3.40.50.150">
    <property type="entry name" value="Vaccinia Virus protein VP39"/>
    <property type="match status" value="1"/>
</dbReference>
<dbReference type="OrthoDB" id="1018at2157"/>
<dbReference type="Proteomes" id="UP000005741">
    <property type="component" value="Chromosome"/>
</dbReference>
<dbReference type="InterPro" id="IPR013216">
    <property type="entry name" value="Methyltransf_11"/>
</dbReference>
<dbReference type="RefSeq" id="WP_004077198.1">
    <property type="nucleotide sequence ID" value="NZ_CM001436.1"/>
</dbReference>
<dbReference type="SUPFAM" id="SSF53335">
    <property type="entry name" value="S-adenosyl-L-methionine-dependent methyltransferases"/>
    <property type="match status" value="1"/>
</dbReference>
<keyword evidence="4" id="KW-1185">Reference proteome</keyword>
<evidence type="ECO:0000313" key="4">
    <source>
        <dbReference type="Proteomes" id="UP000005741"/>
    </source>
</evidence>
<accession>H1Z1X8</accession>
<dbReference type="STRING" id="937775.Metlim_1336"/>
<keyword evidence="1" id="KW-0812">Transmembrane</keyword>
<feature type="transmembrane region" description="Helical" evidence="1">
    <location>
        <begin position="173"/>
        <end position="191"/>
    </location>
</feature>
<dbReference type="GO" id="GO:0008757">
    <property type="term" value="F:S-adenosylmethionine-dependent methyltransferase activity"/>
    <property type="evidence" value="ECO:0007669"/>
    <property type="project" value="InterPro"/>
</dbReference>
<sequence length="236" mass="27392">MVQNSDWLDSIKFKVKKKPRLYKFLIEVISPVFYFKKSSYQKIFRYLDPKENIIVNIGSGPFRLHDNIINIDISDYTNVDLIANAKKLPLKNESVDGIINVVSLEHINNPELVMDEFYRLLKPGGYIYTALPFIAGYHASPHDYKRWTISGIKNLHNKFSEQEVNVFGGPTSGLVWILTEWLALLLSFRILPLYKALFILFTLILWPLKFLDILLINHPMSNNIASSFYYIGMKKT</sequence>
<feature type="transmembrane region" description="Helical" evidence="1">
    <location>
        <begin position="197"/>
        <end position="216"/>
    </location>
</feature>
<proteinExistence type="predicted"/>